<sequence length="64" mass="7050">KLDPHSYHTVLKDAIAGTELGGNGEDNIIQYLLPVMSGIEYWSHYTSTKVSFSLELPPNLLGFA</sequence>
<comment type="caution">
    <text evidence="1">The sequence shown here is derived from an EMBL/GenBank/DDBJ whole genome shotgun (WGS) entry which is preliminary data.</text>
</comment>
<protein>
    <submittedName>
        <fullName evidence="1">Putative TIR-NBS-LRR resistance protein</fullName>
    </submittedName>
</protein>
<dbReference type="ExpressionAtlas" id="A0A2K3KNB8">
    <property type="expression patterns" value="baseline"/>
</dbReference>
<evidence type="ECO:0000313" key="1">
    <source>
        <dbReference type="EMBL" id="PNX67804.1"/>
    </source>
</evidence>
<feature type="non-terminal residue" evidence="1">
    <location>
        <position position="1"/>
    </location>
</feature>
<proteinExistence type="predicted"/>
<gene>
    <name evidence="1" type="ORF">L195_g063688</name>
</gene>
<name>A0A2K3KNB8_TRIPR</name>
<dbReference type="Proteomes" id="UP000236291">
    <property type="component" value="Unassembled WGS sequence"/>
</dbReference>
<reference evidence="1 2" key="2">
    <citation type="journal article" date="2017" name="Front. Plant Sci.">
        <title>Gene Classification and Mining of Molecular Markers Useful in Red Clover (Trifolium pratense) Breeding.</title>
        <authorList>
            <person name="Istvanek J."/>
            <person name="Dluhosova J."/>
            <person name="Dluhos P."/>
            <person name="Patkova L."/>
            <person name="Nedelnik J."/>
            <person name="Repkova J."/>
        </authorList>
    </citation>
    <scope>NUCLEOTIDE SEQUENCE [LARGE SCALE GENOMIC DNA]</scope>
    <source>
        <strain evidence="2">cv. Tatra</strain>
        <tissue evidence="1">Young leaves</tissue>
    </source>
</reference>
<dbReference type="AlphaFoldDB" id="A0A2K3KNB8"/>
<reference evidence="1 2" key="1">
    <citation type="journal article" date="2014" name="Am. J. Bot.">
        <title>Genome assembly and annotation for red clover (Trifolium pratense; Fabaceae).</title>
        <authorList>
            <person name="Istvanek J."/>
            <person name="Jaros M."/>
            <person name="Krenek A."/>
            <person name="Repkova J."/>
        </authorList>
    </citation>
    <scope>NUCLEOTIDE SEQUENCE [LARGE SCALE GENOMIC DNA]</scope>
    <source>
        <strain evidence="2">cv. Tatra</strain>
        <tissue evidence="1">Young leaves</tissue>
    </source>
</reference>
<evidence type="ECO:0000313" key="2">
    <source>
        <dbReference type="Proteomes" id="UP000236291"/>
    </source>
</evidence>
<organism evidence="1 2">
    <name type="scientific">Trifolium pratense</name>
    <name type="common">Red clover</name>
    <dbReference type="NCBI Taxonomy" id="57577"/>
    <lineage>
        <taxon>Eukaryota</taxon>
        <taxon>Viridiplantae</taxon>
        <taxon>Streptophyta</taxon>
        <taxon>Embryophyta</taxon>
        <taxon>Tracheophyta</taxon>
        <taxon>Spermatophyta</taxon>
        <taxon>Magnoliopsida</taxon>
        <taxon>eudicotyledons</taxon>
        <taxon>Gunneridae</taxon>
        <taxon>Pentapetalae</taxon>
        <taxon>rosids</taxon>
        <taxon>fabids</taxon>
        <taxon>Fabales</taxon>
        <taxon>Fabaceae</taxon>
        <taxon>Papilionoideae</taxon>
        <taxon>50 kb inversion clade</taxon>
        <taxon>NPAAA clade</taxon>
        <taxon>Hologalegina</taxon>
        <taxon>IRL clade</taxon>
        <taxon>Trifolieae</taxon>
        <taxon>Trifolium</taxon>
    </lineage>
</organism>
<accession>A0A2K3KNB8</accession>
<dbReference type="EMBL" id="ASHM01216427">
    <property type="protein sequence ID" value="PNX67804.1"/>
    <property type="molecule type" value="Genomic_DNA"/>
</dbReference>